<evidence type="ECO:0000313" key="3">
    <source>
        <dbReference type="Proteomes" id="UP000318138"/>
    </source>
</evidence>
<reference evidence="3" key="1">
    <citation type="submission" date="2019-07" db="EMBL/GenBank/DDBJ databases">
        <title>Bacillus alkalisoli sp. nov. isolated from saline soil.</title>
        <authorList>
            <person name="Sun J.-Q."/>
            <person name="Xu L."/>
        </authorList>
    </citation>
    <scope>NUCLEOTIDE SEQUENCE [LARGE SCALE GENOMIC DNA]</scope>
    <source>
        <strain evidence="3">M4U3P1</strain>
    </source>
</reference>
<keyword evidence="2" id="KW-0808">Transferase</keyword>
<organism evidence="2 3">
    <name type="scientific">Paenalkalicoccus suaedae</name>
    <dbReference type="NCBI Taxonomy" id="2592382"/>
    <lineage>
        <taxon>Bacteria</taxon>
        <taxon>Bacillati</taxon>
        <taxon>Bacillota</taxon>
        <taxon>Bacilli</taxon>
        <taxon>Bacillales</taxon>
        <taxon>Bacillaceae</taxon>
        <taxon>Paenalkalicoccus</taxon>
    </lineage>
</organism>
<dbReference type="Pfam" id="PF00583">
    <property type="entry name" value="Acetyltransf_1"/>
    <property type="match status" value="1"/>
</dbReference>
<dbReference type="AlphaFoldDB" id="A0A859FIV8"/>
<gene>
    <name evidence="2" type="ORF">FLK61_40350</name>
</gene>
<name>A0A859FIV8_9BACI</name>
<dbReference type="KEGG" id="psua:FLK61_40350"/>
<accession>A0A859FIV8</accession>
<dbReference type="RefSeq" id="WP_176010825.1">
    <property type="nucleotide sequence ID" value="NZ_CP041372.2"/>
</dbReference>
<feature type="domain" description="N-acetyltransferase" evidence="1">
    <location>
        <begin position="5"/>
        <end position="201"/>
    </location>
</feature>
<dbReference type="GO" id="GO:0016747">
    <property type="term" value="F:acyltransferase activity, transferring groups other than amino-acyl groups"/>
    <property type="evidence" value="ECO:0007669"/>
    <property type="project" value="InterPro"/>
</dbReference>
<dbReference type="InterPro" id="IPR000182">
    <property type="entry name" value="GNAT_dom"/>
</dbReference>
<sequence length="207" mass="23437">MVRHIEIRTYKESDFDDLLSIQKEAFPPPFPEELWWSKQHISAHVNTFPDGAMIAYVDGDPAGSATSLITTLSDEAHSWEEIADDGYITRTHVANGDTLYGIDVCVRPTYRGKGIAAALYDARKQLVRDLGLARYVAGCRIPNYYEYAEQMDVATYVEHVVAGDIHDLVLSFMLKQGLHPVRILPNYVEDDESLNYAVLVEWRNDTL</sequence>
<dbReference type="CDD" id="cd04301">
    <property type="entry name" value="NAT_SF"/>
    <property type="match status" value="1"/>
</dbReference>
<dbReference type="Proteomes" id="UP000318138">
    <property type="component" value="Chromosome"/>
</dbReference>
<evidence type="ECO:0000259" key="1">
    <source>
        <dbReference type="PROSITE" id="PS51186"/>
    </source>
</evidence>
<dbReference type="Gene3D" id="3.40.630.30">
    <property type="match status" value="1"/>
</dbReference>
<proteinExistence type="predicted"/>
<dbReference type="InterPro" id="IPR016181">
    <property type="entry name" value="Acyl_CoA_acyltransferase"/>
</dbReference>
<dbReference type="PROSITE" id="PS51186">
    <property type="entry name" value="GNAT"/>
    <property type="match status" value="1"/>
</dbReference>
<dbReference type="EMBL" id="CP041372">
    <property type="protein sequence ID" value="QKS72858.1"/>
    <property type="molecule type" value="Genomic_DNA"/>
</dbReference>
<keyword evidence="3" id="KW-1185">Reference proteome</keyword>
<evidence type="ECO:0000313" key="2">
    <source>
        <dbReference type="EMBL" id="QKS72858.1"/>
    </source>
</evidence>
<dbReference type="SUPFAM" id="SSF55729">
    <property type="entry name" value="Acyl-CoA N-acyltransferases (Nat)"/>
    <property type="match status" value="1"/>
</dbReference>
<protein>
    <submittedName>
        <fullName evidence="2">GNAT family N-acetyltransferase</fullName>
    </submittedName>
</protein>